<gene>
    <name evidence="1" type="ORF">MGAL_10B038462</name>
</gene>
<organism evidence="1 2">
    <name type="scientific">Mytilus galloprovincialis</name>
    <name type="common">Mediterranean mussel</name>
    <dbReference type="NCBI Taxonomy" id="29158"/>
    <lineage>
        <taxon>Eukaryota</taxon>
        <taxon>Metazoa</taxon>
        <taxon>Spiralia</taxon>
        <taxon>Lophotrochozoa</taxon>
        <taxon>Mollusca</taxon>
        <taxon>Bivalvia</taxon>
        <taxon>Autobranchia</taxon>
        <taxon>Pteriomorphia</taxon>
        <taxon>Mytilida</taxon>
        <taxon>Mytiloidea</taxon>
        <taxon>Mytilidae</taxon>
        <taxon>Mytilinae</taxon>
        <taxon>Mytilus</taxon>
    </lineage>
</organism>
<keyword evidence="2" id="KW-1185">Reference proteome</keyword>
<dbReference type="AlphaFoldDB" id="A0A8B6EY68"/>
<evidence type="ECO:0000313" key="2">
    <source>
        <dbReference type="Proteomes" id="UP000596742"/>
    </source>
</evidence>
<reference evidence="1" key="1">
    <citation type="submission" date="2018-11" db="EMBL/GenBank/DDBJ databases">
        <authorList>
            <person name="Alioto T."/>
            <person name="Alioto T."/>
        </authorList>
    </citation>
    <scope>NUCLEOTIDE SEQUENCE</scope>
</reference>
<evidence type="ECO:0008006" key="3">
    <source>
        <dbReference type="Google" id="ProtNLM"/>
    </source>
</evidence>
<comment type="caution">
    <text evidence="1">The sequence shown here is derived from an EMBL/GenBank/DDBJ whole genome shotgun (WGS) entry which is preliminary data.</text>
</comment>
<dbReference type="Gene3D" id="3.60.10.10">
    <property type="entry name" value="Endonuclease/exonuclease/phosphatase"/>
    <property type="match status" value="1"/>
</dbReference>
<dbReference type="InterPro" id="IPR036691">
    <property type="entry name" value="Endo/exonu/phosph_ase_sf"/>
</dbReference>
<evidence type="ECO:0000313" key="1">
    <source>
        <dbReference type="EMBL" id="VDI40908.1"/>
    </source>
</evidence>
<dbReference type="EMBL" id="UYJE01005849">
    <property type="protein sequence ID" value="VDI40908.1"/>
    <property type="molecule type" value="Genomic_DNA"/>
</dbReference>
<protein>
    <recommendedName>
        <fullName evidence="3">Endonuclease/exonuclease/phosphatase domain-containing protein</fullName>
    </recommendedName>
</protein>
<name>A0A8B6EY68_MYTGA</name>
<dbReference type="Proteomes" id="UP000596742">
    <property type="component" value="Unassembled WGS sequence"/>
</dbReference>
<sequence length="94" mass="10720">MDKTVNAFGRKLFQLCYDTGLIVANGRLGNDQNGNFTFCTKKGNSVNDYLLLSPSNYNQISDFKVLQFNEFSDHAPIFFELDFSNNHPTFKPPM</sequence>
<accession>A0A8B6EY68</accession>
<dbReference type="OrthoDB" id="8052050at2759"/>
<dbReference type="SUPFAM" id="SSF56219">
    <property type="entry name" value="DNase I-like"/>
    <property type="match status" value="1"/>
</dbReference>
<proteinExistence type="predicted"/>
<feature type="non-terminal residue" evidence="1">
    <location>
        <position position="94"/>
    </location>
</feature>